<dbReference type="GeneID" id="42028518"/>
<reference evidence="1" key="1">
    <citation type="submission" date="2011-11" db="EMBL/GenBank/DDBJ databases">
        <title>The Genome Sequence of Fusarium oxysporum II5.</title>
        <authorList>
            <consortium name="The Broad Institute Genome Sequencing Platform"/>
            <person name="Ma L.-J."/>
            <person name="Gale L.R."/>
            <person name="Schwartz D.C."/>
            <person name="Zhou S."/>
            <person name="Corby-Kistler H."/>
            <person name="Young S.K."/>
            <person name="Zeng Q."/>
            <person name="Gargeya S."/>
            <person name="Fitzgerald M."/>
            <person name="Haas B."/>
            <person name="Abouelleil A."/>
            <person name="Alvarado L."/>
            <person name="Arachchi H.M."/>
            <person name="Berlin A."/>
            <person name="Brown A."/>
            <person name="Chapman S.B."/>
            <person name="Chen Z."/>
            <person name="Dunbar C."/>
            <person name="Freedman E."/>
            <person name="Gearin G."/>
            <person name="Goldberg J."/>
            <person name="Griggs A."/>
            <person name="Gujja S."/>
            <person name="Heiman D."/>
            <person name="Howarth C."/>
            <person name="Larson L."/>
            <person name="Lui A."/>
            <person name="MacDonald P.J.P."/>
            <person name="Montmayeur A."/>
            <person name="Murphy C."/>
            <person name="Neiman D."/>
            <person name="Pearson M."/>
            <person name="Priest M."/>
            <person name="Roberts A."/>
            <person name="Saif S."/>
            <person name="Shea T."/>
            <person name="Shenoy N."/>
            <person name="Sisk P."/>
            <person name="Stolte C."/>
            <person name="Sykes S."/>
            <person name="Wortman J."/>
            <person name="Nusbaum C."/>
            <person name="Birren B."/>
        </authorList>
    </citation>
    <scope>NUCLEOTIDE SEQUENCE [LARGE SCALE GENOMIC DNA]</scope>
    <source>
        <strain evidence="1">54006</strain>
    </source>
</reference>
<accession>X0JZ78</accession>
<dbReference type="VEuPathDB" id="FungiDB:FOIG_03343"/>
<gene>
    <name evidence="1" type="ORF">FOIG_03343</name>
</gene>
<dbReference type="AlphaFoldDB" id="X0JZ78"/>
<organism evidence="1">
    <name type="scientific">Fusarium odoratissimum (strain NRRL 54006)</name>
    <dbReference type="NCBI Taxonomy" id="1089451"/>
    <lineage>
        <taxon>Eukaryota</taxon>
        <taxon>Fungi</taxon>
        <taxon>Dikarya</taxon>
        <taxon>Ascomycota</taxon>
        <taxon>Pezizomycotina</taxon>
        <taxon>Sordariomycetes</taxon>
        <taxon>Hypocreomycetidae</taxon>
        <taxon>Hypocreales</taxon>
        <taxon>Nectriaceae</taxon>
        <taxon>Fusarium</taxon>
        <taxon>Fusarium oxysporum species complex</taxon>
        <taxon>Fusarium oxysporum f. sp. cubense (strain race 4)</taxon>
    </lineage>
</organism>
<dbReference type="Proteomes" id="UP000030685">
    <property type="component" value="Unassembled WGS sequence"/>
</dbReference>
<evidence type="ECO:0000313" key="1">
    <source>
        <dbReference type="EMBL" id="EXM06599.1"/>
    </source>
</evidence>
<proteinExistence type="predicted"/>
<dbReference type="EMBL" id="JH658275">
    <property type="protein sequence ID" value="EXM06599.1"/>
    <property type="molecule type" value="Genomic_DNA"/>
</dbReference>
<protein>
    <submittedName>
        <fullName evidence="1">Uncharacterized protein</fullName>
    </submittedName>
</protein>
<name>X0JZ78_FUSO5</name>
<dbReference type="RefSeq" id="XP_031068688.1">
    <property type="nucleotide sequence ID" value="XM_031201164.1"/>
</dbReference>
<reference evidence="1" key="2">
    <citation type="submission" date="2012-05" db="EMBL/GenBank/DDBJ databases">
        <title>The Genome Annotation of Fusarium oxysporum II5.</title>
        <authorList>
            <consortium name="The Broad Institute Genomics Platform"/>
            <person name="Ma L.-J."/>
            <person name="Corby-Kistler H."/>
            <person name="Broz K."/>
            <person name="Gale L.R."/>
            <person name="Jonkers W."/>
            <person name="O'Donnell K."/>
            <person name="Ploetz R."/>
            <person name="Steinberg C."/>
            <person name="Schwartz D.C."/>
            <person name="VanEtten H."/>
            <person name="Zhou S."/>
            <person name="Young S.K."/>
            <person name="Zeng Q."/>
            <person name="Gargeya S."/>
            <person name="Fitzgerald M."/>
            <person name="Abouelleil A."/>
            <person name="Alvarado L."/>
            <person name="Chapman S.B."/>
            <person name="Gainer-Dewar J."/>
            <person name="Goldberg J."/>
            <person name="Griggs A."/>
            <person name="Gujja S."/>
            <person name="Hansen M."/>
            <person name="Howarth C."/>
            <person name="Imamovic A."/>
            <person name="Ireland A."/>
            <person name="Larimer J."/>
            <person name="McCowan C."/>
            <person name="Murphy C."/>
            <person name="Pearson M."/>
            <person name="Poon T.W."/>
            <person name="Priest M."/>
            <person name="Roberts A."/>
            <person name="Saif S."/>
            <person name="Shea T."/>
            <person name="Sykes S."/>
            <person name="Wortman J."/>
            <person name="Nusbaum C."/>
            <person name="Birren B."/>
        </authorList>
    </citation>
    <scope>NUCLEOTIDE SEQUENCE</scope>
    <source>
        <strain evidence="1">54006</strain>
    </source>
</reference>
<dbReference type="HOGENOM" id="CLU_091413_0_0_1"/>
<sequence>MQVQPQSPNHSHYNNPPIFALHQLTHLRHHQPQCNTNCTNSHKVCHVSYYSPPKRLKKKAMAQPPRPAATVDPLMGVLDPEGHPIIPRLMSCAPAIFCLIGENDKLKDSLSSSSFTKLDRLQKELDTLNTHAVRDRETFLALIVRERERIFQEGRRFQALEELHGGQVKADVPLGLISQELGLMVANMEAPAKSGIPNTENIPRPTLDSSNARSLRERQAYEQMRNVLNFSQIAANREAEINHRRELLEADIKKEQLSQDQERRAN</sequence>